<evidence type="ECO:0000256" key="4">
    <source>
        <dbReference type="PIRSR" id="PIRSR000390-2"/>
    </source>
</evidence>
<dbReference type="InterPro" id="IPR015424">
    <property type="entry name" value="PyrdxlP-dep_Trfase"/>
</dbReference>
<dbReference type="PANTHER" id="PTHR30244:SF9">
    <property type="entry name" value="PROTEIN RV3402C"/>
    <property type="match status" value="1"/>
</dbReference>
<evidence type="ECO:0000256" key="2">
    <source>
        <dbReference type="ARBA" id="ARBA00037999"/>
    </source>
</evidence>
<dbReference type="Proteomes" id="UP000256838">
    <property type="component" value="Unassembled WGS sequence"/>
</dbReference>
<name>A0A3D8K1A9_9BURK</name>
<organism evidence="6 7">
    <name type="scientific">Trinickia dinghuensis</name>
    <dbReference type="NCBI Taxonomy" id="2291023"/>
    <lineage>
        <taxon>Bacteria</taxon>
        <taxon>Pseudomonadati</taxon>
        <taxon>Pseudomonadota</taxon>
        <taxon>Betaproteobacteria</taxon>
        <taxon>Burkholderiales</taxon>
        <taxon>Burkholderiaceae</taxon>
        <taxon>Trinickia</taxon>
    </lineage>
</organism>
<dbReference type="Gene3D" id="3.90.1150.10">
    <property type="entry name" value="Aspartate Aminotransferase, domain 1"/>
    <property type="match status" value="1"/>
</dbReference>
<keyword evidence="6" id="KW-0032">Aminotransferase</keyword>
<dbReference type="GO" id="GO:0030170">
    <property type="term" value="F:pyridoxal phosphate binding"/>
    <property type="evidence" value="ECO:0007669"/>
    <property type="project" value="TreeGrafter"/>
</dbReference>
<comment type="caution">
    <text evidence="6">The sequence shown here is derived from an EMBL/GenBank/DDBJ whole genome shotgun (WGS) entry which is preliminary data.</text>
</comment>
<feature type="modified residue" description="N6-(pyridoxal phosphate)lysine" evidence="4">
    <location>
        <position position="211"/>
    </location>
</feature>
<comment type="similarity">
    <text evidence="2 5">Belongs to the DegT/DnrJ/EryC1 family.</text>
</comment>
<dbReference type="Pfam" id="PF01041">
    <property type="entry name" value="DegT_DnrJ_EryC1"/>
    <property type="match status" value="1"/>
</dbReference>
<accession>A0A3D8K1A9</accession>
<sequence>MDVRPTRRSVSELALFGGSKWFDVPKSTSNLVGPDFDRFLDYSQSIFDAAGRPPGTVTARFEARLAAFHETGYCVAFCSGFWALATAIVALARPGRREVVIPSLTYRRMADVIAWTGLLPRFCEVDADTLAISAATAAPWICDDTALLLAVHPIVNCCDAQALADLADETHVPILFDGVESVYERCIDGQGRSRKVGAFGHAECFSLHASKLINGFEGGYVTTNDAALARRLVDLRNGSMVLPGAIDARLADMHAAMALANLDELDAQVARNRARYERYRVALAAIQGVRLLTFDESQPTSYKNIVVELTAEWPLTRSLTLEMLNAENILARAYYAPPLHSKPMAYPHIAAELPVTDQLSQRFMLLPCGEFVTLDDIDEVAKLLSFACAHADAVRACRASQEQKP</sequence>
<keyword evidence="1 4" id="KW-0663">Pyridoxal phosphate</keyword>
<dbReference type="PANTHER" id="PTHR30244">
    <property type="entry name" value="TRANSAMINASE"/>
    <property type="match status" value="1"/>
</dbReference>
<keyword evidence="7" id="KW-1185">Reference proteome</keyword>
<dbReference type="RefSeq" id="WP_115534147.1">
    <property type="nucleotide sequence ID" value="NZ_QRGA01000007.1"/>
</dbReference>
<evidence type="ECO:0000313" key="7">
    <source>
        <dbReference type="Proteomes" id="UP000256838"/>
    </source>
</evidence>
<evidence type="ECO:0000256" key="3">
    <source>
        <dbReference type="PIRSR" id="PIRSR000390-1"/>
    </source>
</evidence>
<protein>
    <submittedName>
        <fullName evidence="6">Aminotransferase class I/II-fold pyridoxal phosphate-dependent enzyme</fullName>
    </submittedName>
</protein>
<dbReference type="AlphaFoldDB" id="A0A3D8K1A9"/>
<dbReference type="Gene3D" id="3.40.640.10">
    <property type="entry name" value="Type I PLP-dependent aspartate aminotransferase-like (Major domain)"/>
    <property type="match status" value="1"/>
</dbReference>
<dbReference type="OrthoDB" id="9804264at2"/>
<dbReference type="InterPro" id="IPR000653">
    <property type="entry name" value="DegT/StrS_aminotransferase"/>
</dbReference>
<dbReference type="SUPFAM" id="SSF53383">
    <property type="entry name" value="PLP-dependent transferases"/>
    <property type="match status" value="1"/>
</dbReference>
<dbReference type="EMBL" id="QRGA01000007">
    <property type="protein sequence ID" value="RDU98391.1"/>
    <property type="molecule type" value="Genomic_DNA"/>
</dbReference>
<evidence type="ECO:0000256" key="5">
    <source>
        <dbReference type="RuleBase" id="RU004508"/>
    </source>
</evidence>
<dbReference type="GO" id="GO:0008483">
    <property type="term" value="F:transaminase activity"/>
    <property type="evidence" value="ECO:0007669"/>
    <property type="project" value="UniProtKB-KW"/>
</dbReference>
<dbReference type="InterPro" id="IPR015422">
    <property type="entry name" value="PyrdxlP-dep_Trfase_small"/>
</dbReference>
<dbReference type="InterPro" id="IPR015421">
    <property type="entry name" value="PyrdxlP-dep_Trfase_major"/>
</dbReference>
<evidence type="ECO:0000256" key="1">
    <source>
        <dbReference type="ARBA" id="ARBA00022898"/>
    </source>
</evidence>
<proteinExistence type="inferred from homology"/>
<dbReference type="PIRSF" id="PIRSF000390">
    <property type="entry name" value="PLP_StrS"/>
    <property type="match status" value="1"/>
</dbReference>
<feature type="active site" description="Proton acceptor" evidence="3">
    <location>
        <position position="211"/>
    </location>
</feature>
<reference evidence="6 7" key="1">
    <citation type="submission" date="2018-08" db="EMBL/GenBank/DDBJ databases">
        <title>Paraburkholderia sp. DHOM06 isolated from forest soil.</title>
        <authorList>
            <person name="Gao Z.-H."/>
            <person name="Qiu L.-H."/>
        </authorList>
    </citation>
    <scope>NUCLEOTIDE SEQUENCE [LARGE SCALE GENOMIC DNA]</scope>
    <source>
        <strain evidence="6 7">DHOM06</strain>
    </source>
</reference>
<evidence type="ECO:0000313" key="6">
    <source>
        <dbReference type="EMBL" id="RDU98391.1"/>
    </source>
</evidence>
<dbReference type="GO" id="GO:0000271">
    <property type="term" value="P:polysaccharide biosynthetic process"/>
    <property type="evidence" value="ECO:0007669"/>
    <property type="project" value="TreeGrafter"/>
</dbReference>
<keyword evidence="6" id="KW-0808">Transferase</keyword>
<gene>
    <name evidence="6" type="ORF">DWV00_13885</name>
</gene>